<dbReference type="SUPFAM" id="SSF48498">
    <property type="entry name" value="Tetracyclin repressor-like, C-terminal domain"/>
    <property type="match status" value="1"/>
</dbReference>
<dbReference type="AlphaFoldDB" id="A0A3B0SJR9"/>
<evidence type="ECO:0000259" key="4">
    <source>
        <dbReference type="PROSITE" id="PS50977"/>
    </source>
</evidence>
<dbReference type="InterPro" id="IPR001647">
    <property type="entry name" value="HTH_TetR"/>
</dbReference>
<dbReference type="PRINTS" id="PR00455">
    <property type="entry name" value="HTHTETR"/>
</dbReference>
<dbReference type="SUPFAM" id="SSF46689">
    <property type="entry name" value="Homeodomain-like"/>
    <property type="match status" value="1"/>
</dbReference>
<accession>A0A3B0SJR9</accession>
<evidence type="ECO:0000256" key="2">
    <source>
        <dbReference type="ARBA" id="ARBA00023125"/>
    </source>
</evidence>
<dbReference type="InterPro" id="IPR050624">
    <property type="entry name" value="HTH-type_Tx_Regulator"/>
</dbReference>
<dbReference type="Gene3D" id="1.10.357.10">
    <property type="entry name" value="Tetracycline Repressor, domain 2"/>
    <property type="match status" value="1"/>
</dbReference>
<dbReference type="PANTHER" id="PTHR43479">
    <property type="entry name" value="ACREF/ENVCD OPERON REPRESSOR-RELATED"/>
    <property type="match status" value="1"/>
</dbReference>
<dbReference type="InterPro" id="IPR036271">
    <property type="entry name" value="Tet_transcr_reg_TetR-rel_C_sf"/>
</dbReference>
<evidence type="ECO:0000313" key="5">
    <source>
        <dbReference type="EMBL" id="VAW02622.1"/>
    </source>
</evidence>
<dbReference type="GO" id="GO:0003677">
    <property type="term" value="F:DNA binding"/>
    <property type="evidence" value="ECO:0007669"/>
    <property type="project" value="UniProtKB-KW"/>
</dbReference>
<dbReference type="InterPro" id="IPR025996">
    <property type="entry name" value="MT1864/Rv1816-like_C"/>
</dbReference>
<keyword evidence="2" id="KW-0238">DNA-binding</keyword>
<reference evidence="5" key="1">
    <citation type="submission" date="2018-06" db="EMBL/GenBank/DDBJ databases">
        <authorList>
            <person name="Zhirakovskaya E."/>
        </authorList>
    </citation>
    <scope>NUCLEOTIDE SEQUENCE</scope>
</reference>
<sequence length="206" mass="23747">MGRKSYHHGNLRETLIQSALDILKEGTLNDLSLRALARKAGVSQTAPYRHFEDKEALIVVLKEEGMRKLGESMQEIMKLEMAPLERLQKLGMRYVHFAETYPTHFKIMFEYDLNDYEKYCELHDISDDCFRYLQDTVIECLALPGARKIDPSVAQLSAWSMVHGLSVLLMNQSLIEHMRSDHLLDIGERNQIAEQVTKFFSASLVK</sequence>
<feature type="domain" description="HTH tetR-type" evidence="4">
    <location>
        <begin position="9"/>
        <end position="69"/>
    </location>
</feature>
<organism evidence="5">
    <name type="scientific">hydrothermal vent metagenome</name>
    <dbReference type="NCBI Taxonomy" id="652676"/>
    <lineage>
        <taxon>unclassified sequences</taxon>
        <taxon>metagenomes</taxon>
        <taxon>ecological metagenomes</taxon>
    </lineage>
</organism>
<name>A0A3B0SJR9_9ZZZZ</name>
<keyword evidence="3" id="KW-0804">Transcription</keyword>
<dbReference type="Pfam" id="PF13305">
    <property type="entry name" value="TetR_C_33"/>
    <property type="match status" value="1"/>
</dbReference>
<dbReference type="PANTHER" id="PTHR43479:SF11">
    <property type="entry name" value="ACREF_ENVCD OPERON REPRESSOR-RELATED"/>
    <property type="match status" value="1"/>
</dbReference>
<dbReference type="EMBL" id="UOEJ01000164">
    <property type="protein sequence ID" value="VAW02622.1"/>
    <property type="molecule type" value="Genomic_DNA"/>
</dbReference>
<proteinExistence type="predicted"/>
<gene>
    <name evidence="5" type="ORF">MNBD_ALPHA01-541</name>
</gene>
<dbReference type="Pfam" id="PF00440">
    <property type="entry name" value="TetR_N"/>
    <property type="match status" value="1"/>
</dbReference>
<keyword evidence="1" id="KW-0805">Transcription regulation</keyword>
<dbReference type="PROSITE" id="PS50977">
    <property type="entry name" value="HTH_TETR_2"/>
    <property type="match status" value="1"/>
</dbReference>
<dbReference type="InterPro" id="IPR009057">
    <property type="entry name" value="Homeodomain-like_sf"/>
</dbReference>
<evidence type="ECO:0000256" key="3">
    <source>
        <dbReference type="ARBA" id="ARBA00023163"/>
    </source>
</evidence>
<evidence type="ECO:0000256" key="1">
    <source>
        <dbReference type="ARBA" id="ARBA00023015"/>
    </source>
</evidence>
<protein>
    <submittedName>
        <fullName evidence="5">Transcriptional regulator, AcrR family</fullName>
    </submittedName>
</protein>